<organism evidence="3">
    <name type="scientific">Salvia splendens</name>
    <name type="common">Scarlet sage</name>
    <dbReference type="NCBI Taxonomy" id="180675"/>
    <lineage>
        <taxon>Eukaryota</taxon>
        <taxon>Viridiplantae</taxon>
        <taxon>Streptophyta</taxon>
        <taxon>Embryophyta</taxon>
        <taxon>Tracheophyta</taxon>
        <taxon>Spermatophyta</taxon>
        <taxon>Magnoliopsida</taxon>
        <taxon>eudicotyledons</taxon>
        <taxon>Gunneridae</taxon>
        <taxon>Pentapetalae</taxon>
        <taxon>asterids</taxon>
        <taxon>lamiids</taxon>
        <taxon>Lamiales</taxon>
        <taxon>Lamiaceae</taxon>
        <taxon>Nepetoideae</taxon>
        <taxon>Mentheae</taxon>
        <taxon>Salviinae</taxon>
        <taxon>Salvia</taxon>
        <taxon>Salvia subgen. Calosphace</taxon>
        <taxon>core Calosphace</taxon>
    </lineage>
</organism>
<dbReference type="InterPro" id="IPR002885">
    <property type="entry name" value="PPR_rpt"/>
</dbReference>
<dbReference type="AlphaFoldDB" id="A0A8X9A1W6"/>
<keyword evidence="1" id="KW-0677">Repeat</keyword>
<dbReference type="PROSITE" id="PS51375">
    <property type="entry name" value="PPR"/>
    <property type="match status" value="4"/>
</dbReference>
<sequence length="722" mass="80350">MQIIRLQYISNLRKSQSSISAAWKWKRQLWKETHTDSTVVHTNKAITLSCQNRDLDHARQLFDEMPQRTVVSWNTMITGYYKWNLTTNALGLISLMHHSDVKLNETTFSVSLSVCGRALSLTNGKQLHGLVLKSGYERCKLVGSGLMYLYANSRRISDARKLFDELHEENDLLWSLMLVGYVECDSMAEAEAIFHQMPWRGVVEWTTFISGHVRSEAGCGKALEAFKMMIDGGEADPNEFTLDCVVRGCGKMCDLMNGRVIHGLVVKLGFEDECSICSALVFLYCSCEYVDDAMDVWRYEITEIQFSIITSVYKTTSLVMFKPMLFNLKFCCRYMSCKSVRDSNELIKAYARCGRVEDSKRLFMETPLEILSSTNTMISVYARNGEVEKALDLFEKAKLEGSPISWNSMMSGYIHNDHHEKALDLYLTMCRSSISPTASTFSVLLHACACMGSLQQGRVVHGHLAKTPFSSYVCAGTALIDMYSKCGSIAGARDAFSCISSPNVAAWTALINGHAHHGLGPDAVSSFGLMLERGVTPNAATFVAILSACARAGMFDDGVAIFRSMKEEYGVTPTREHLTCVVELLGRSGLVREAEEFAESMPVAADKIVLTTLLHASWSWMETEVAERAAWRLRALDANSAAACVIMSNVYSGTGKWGKKAEAREAREALKRRGVTKDPGCSWIDISSRSHVFSVGCRNHQNSDMIYATLESLRLNGSSNQD</sequence>
<dbReference type="Proteomes" id="UP000298416">
    <property type="component" value="Unassembled WGS sequence"/>
</dbReference>
<dbReference type="Pfam" id="PF13041">
    <property type="entry name" value="PPR_2"/>
    <property type="match status" value="2"/>
</dbReference>
<feature type="repeat" description="PPR" evidence="2">
    <location>
        <begin position="402"/>
        <end position="436"/>
    </location>
</feature>
<dbReference type="EMBL" id="PNBA02000005">
    <property type="protein sequence ID" value="KAG6425652.1"/>
    <property type="molecule type" value="Genomic_DNA"/>
</dbReference>
<evidence type="ECO:0000313" key="3">
    <source>
        <dbReference type="EMBL" id="KAG6425652.1"/>
    </source>
</evidence>
<dbReference type="PANTHER" id="PTHR47926:SF347">
    <property type="entry name" value="PENTATRICOPEPTIDE REPEAT-CONTAINING PROTEIN"/>
    <property type="match status" value="1"/>
</dbReference>
<proteinExistence type="predicted"/>
<dbReference type="Pfam" id="PF01535">
    <property type="entry name" value="PPR"/>
    <property type="match status" value="5"/>
</dbReference>
<dbReference type="GO" id="GO:0003723">
    <property type="term" value="F:RNA binding"/>
    <property type="evidence" value="ECO:0007669"/>
    <property type="project" value="InterPro"/>
</dbReference>
<feature type="repeat" description="PPR" evidence="2">
    <location>
        <begin position="538"/>
        <end position="568"/>
    </location>
</feature>
<evidence type="ECO:0000256" key="1">
    <source>
        <dbReference type="ARBA" id="ARBA00022737"/>
    </source>
</evidence>
<dbReference type="InterPro" id="IPR046848">
    <property type="entry name" value="E_motif"/>
</dbReference>
<keyword evidence="4" id="KW-1185">Reference proteome</keyword>
<dbReference type="InterPro" id="IPR046960">
    <property type="entry name" value="PPR_At4g14850-like_plant"/>
</dbReference>
<dbReference type="GO" id="GO:0009451">
    <property type="term" value="P:RNA modification"/>
    <property type="evidence" value="ECO:0007669"/>
    <property type="project" value="InterPro"/>
</dbReference>
<dbReference type="InterPro" id="IPR011990">
    <property type="entry name" value="TPR-like_helical_dom_sf"/>
</dbReference>
<protein>
    <submittedName>
        <fullName evidence="3">Uncharacterized protein</fullName>
    </submittedName>
</protein>
<dbReference type="NCBIfam" id="TIGR00756">
    <property type="entry name" value="PPR"/>
    <property type="match status" value="5"/>
</dbReference>
<comment type="caution">
    <text evidence="3">The sequence shown here is derived from an EMBL/GenBank/DDBJ whole genome shotgun (WGS) entry which is preliminary data.</text>
</comment>
<feature type="repeat" description="PPR" evidence="2">
    <location>
        <begin position="503"/>
        <end position="537"/>
    </location>
</feature>
<dbReference type="FunFam" id="1.25.40.10:FF:001093">
    <property type="entry name" value="Pentatricopeptide repeat-containing protein At2g34400"/>
    <property type="match status" value="1"/>
</dbReference>
<reference evidence="3" key="1">
    <citation type="submission" date="2018-01" db="EMBL/GenBank/DDBJ databases">
        <authorList>
            <person name="Mao J.F."/>
        </authorList>
    </citation>
    <scope>NUCLEOTIDE SEQUENCE</scope>
    <source>
        <strain evidence="3">Huo1</strain>
        <tissue evidence="3">Leaf</tissue>
    </source>
</reference>
<accession>A0A8X9A1W6</accession>
<reference evidence="3" key="2">
    <citation type="submission" date="2020-08" db="EMBL/GenBank/DDBJ databases">
        <title>Plant Genome Project.</title>
        <authorList>
            <person name="Zhang R.-G."/>
        </authorList>
    </citation>
    <scope>NUCLEOTIDE SEQUENCE</scope>
    <source>
        <strain evidence="3">Huo1</strain>
        <tissue evidence="3">Leaf</tissue>
    </source>
</reference>
<dbReference type="Pfam" id="PF20431">
    <property type="entry name" value="E_motif"/>
    <property type="match status" value="1"/>
</dbReference>
<evidence type="ECO:0000313" key="4">
    <source>
        <dbReference type="Proteomes" id="UP000298416"/>
    </source>
</evidence>
<feature type="repeat" description="PPR" evidence="2">
    <location>
        <begin position="170"/>
        <end position="204"/>
    </location>
</feature>
<name>A0A8X9A1W6_SALSN</name>
<evidence type="ECO:0000256" key="2">
    <source>
        <dbReference type="PROSITE-ProRule" id="PRU00708"/>
    </source>
</evidence>
<dbReference type="Gene3D" id="1.25.40.10">
    <property type="entry name" value="Tetratricopeptide repeat domain"/>
    <property type="match status" value="4"/>
</dbReference>
<gene>
    <name evidence="3" type="ORF">SASPL_116097</name>
</gene>
<dbReference type="PANTHER" id="PTHR47926">
    <property type="entry name" value="PENTATRICOPEPTIDE REPEAT-CONTAINING PROTEIN"/>
    <property type="match status" value="1"/>
</dbReference>